<feature type="domain" description="Protein kinase" evidence="2">
    <location>
        <begin position="289"/>
        <end position="559"/>
    </location>
</feature>
<dbReference type="InterPro" id="IPR011009">
    <property type="entry name" value="Kinase-like_dom_sf"/>
</dbReference>
<dbReference type="PANTHER" id="PTHR24348">
    <property type="entry name" value="SERINE/THREONINE-PROTEIN KINASE UNC-51-RELATED"/>
    <property type="match status" value="1"/>
</dbReference>
<keyword evidence="4" id="KW-1185">Reference proteome</keyword>
<dbReference type="Gene3D" id="3.30.200.20">
    <property type="entry name" value="Phosphorylase Kinase, domain 1"/>
    <property type="match status" value="1"/>
</dbReference>
<protein>
    <recommendedName>
        <fullName evidence="2">Protein kinase domain-containing protein</fullName>
    </recommendedName>
</protein>
<sequence length="561" mass="61934">MANTVMHEIAFSFDQPDQVLNSFLKLLQQRLRQPLATKTSREIVVRNALTVLIIDAYQERAQYIGGLLTAVGYRPVIMFNELDAFTAFLRGSCLPLAIVLGQDDGSNRLFVNRLVQQLMQRYDWEPLMIRLQDSRPAAFGSSGSGEFLPSSSGNLPSSRPSFANTTRPLNNRAGEQKGTGSQPTWPNAGDISSSPVSPYQSGPLPGNPAFPQGRGPVSRVSNPAGEFSAATRPQNEQAISNSGSNFPSMHSVHTEPPVSKELKLEPQLEKVEAPKKEKVYLDGQSLGRYQVRARLGSSVYSEVYRTYDRLREQESALKAIQVDMVPFYVMKDSVEEVTVFQQEAELLGPLQHPHILPVMNCGKSYISGTNFIYKNMPFCAEGSLANWIRRNGGGSPFALKDILPVILQLADALQFAHNYQVTYQNFKLTNILVLNQNKRMAKLEVALADFSVVQDGSYFSKLPEGFPYMAPERWDGAVYPASDQYGLAAITYELLTGRPPFQGTTEHVMKILHTTKNPQPVTTLNPKVPASVNAVLAAALAKKPADRFGSVALFAQTLQRC</sequence>
<reference evidence="4" key="1">
    <citation type="submission" date="2018-12" db="EMBL/GenBank/DDBJ databases">
        <title>Tengunoibacter tsumagoiensis gen. nov., sp. nov., Dictyobacter kobayashii sp. nov., D. alpinus sp. nov., and D. joshuensis sp. nov. and description of Dictyobacteraceae fam. nov. within the order Ktedonobacterales isolated from Tengu-no-mugimeshi.</title>
        <authorList>
            <person name="Wang C.M."/>
            <person name="Zheng Y."/>
            <person name="Sakai Y."/>
            <person name="Toyoda A."/>
            <person name="Minakuchi Y."/>
            <person name="Abe K."/>
            <person name="Yokota A."/>
            <person name="Yabe S."/>
        </authorList>
    </citation>
    <scope>NUCLEOTIDE SEQUENCE [LARGE SCALE GENOMIC DNA]</scope>
    <source>
        <strain evidence="4">Uno11</strain>
    </source>
</reference>
<dbReference type="OrthoDB" id="140604at2"/>
<dbReference type="GO" id="GO:0005737">
    <property type="term" value="C:cytoplasm"/>
    <property type="evidence" value="ECO:0007669"/>
    <property type="project" value="TreeGrafter"/>
</dbReference>
<feature type="compositionally biased region" description="Polar residues" evidence="1">
    <location>
        <begin position="231"/>
        <end position="248"/>
    </location>
</feature>
<dbReference type="CDD" id="cd14014">
    <property type="entry name" value="STKc_PknB_like"/>
    <property type="match status" value="1"/>
</dbReference>
<dbReference type="SUPFAM" id="SSF56112">
    <property type="entry name" value="Protein kinase-like (PK-like)"/>
    <property type="match status" value="1"/>
</dbReference>
<dbReference type="InterPro" id="IPR045269">
    <property type="entry name" value="Atg1-like"/>
</dbReference>
<dbReference type="Proteomes" id="UP000287188">
    <property type="component" value="Unassembled WGS sequence"/>
</dbReference>
<organism evidence="3 4">
    <name type="scientific">Dictyobacter kobayashii</name>
    <dbReference type="NCBI Taxonomy" id="2014872"/>
    <lineage>
        <taxon>Bacteria</taxon>
        <taxon>Bacillati</taxon>
        <taxon>Chloroflexota</taxon>
        <taxon>Ktedonobacteria</taxon>
        <taxon>Ktedonobacterales</taxon>
        <taxon>Dictyobacteraceae</taxon>
        <taxon>Dictyobacter</taxon>
    </lineage>
</organism>
<name>A0A402AV03_9CHLR</name>
<accession>A0A402AV03</accession>
<dbReference type="EMBL" id="BIFS01000002">
    <property type="protein sequence ID" value="GCE22843.1"/>
    <property type="molecule type" value="Genomic_DNA"/>
</dbReference>
<feature type="compositionally biased region" description="Low complexity" evidence="1">
    <location>
        <begin position="140"/>
        <end position="161"/>
    </location>
</feature>
<dbReference type="RefSeq" id="WP_126556216.1">
    <property type="nucleotide sequence ID" value="NZ_BIFS01000002.1"/>
</dbReference>
<evidence type="ECO:0000256" key="1">
    <source>
        <dbReference type="SAM" id="MobiDB-lite"/>
    </source>
</evidence>
<evidence type="ECO:0000259" key="2">
    <source>
        <dbReference type="PROSITE" id="PS50011"/>
    </source>
</evidence>
<feature type="compositionally biased region" description="Polar residues" evidence="1">
    <location>
        <begin position="178"/>
        <end position="200"/>
    </location>
</feature>
<dbReference type="Pfam" id="PF00069">
    <property type="entry name" value="Pkinase"/>
    <property type="match status" value="1"/>
</dbReference>
<dbReference type="AlphaFoldDB" id="A0A402AV03"/>
<evidence type="ECO:0000313" key="3">
    <source>
        <dbReference type="EMBL" id="GCE22843.1"/>
    </source>
</evidence>
<dbReference type="GO" id="GO:0004674">
    <property type="term" value="F:protein serine/threonine kinase activity"/>
    <property type="evidence" value="ECO:0007669"/>
    <property type="project" value="InterPro"/>
</dbReference>
<gene>
    <name evidence="3" type="ORF">KDK_66430</name>
</gene>
<dbReference type="PROSITE" id="PS50011">
    <property type="entry name" value="PROTEIN_KINASE_DOM"/>
    <property type="match status" value="1"/>
</dbReference>
<evidence type="ECO:0000313" key="4">
    <source>
        <dbReference type="Proteomes" id="UP000287188"/>
    </source>
</evidence>
<comment type="caution">
    <text evidence="3">The sequence shown here is derived from an EMBL/GenBank/DDBJ whole genome shotgun (WGS) entry which is preliminary data.</text>
</comment>
<dbReference type="GO" id="GO:0005524">
    <property type="term" value="F:ATP binding"/>
    <property type="evidence" value="ECO:0007669"/>
    <property type="project" value="InterPro"/>
</dbReference>
<proteinExistence type="predicted"/>
<dbReference type="Gene3D" id="1.10.510.10">
    <property type="entry name" value="Transferase(Phosphotransferase) domain 1"/>
    <property type="match status" value="1"/>
</dbReference>
<feature type="region of interest" description="Disordered" evidence="1">
    <location>
        <begin position="140"/>
        <end position="263"/>
    </location>
</feature>
<dbReference type="InterPro" id="IPR000719">
    <property type="entry name" value="Prot_kinase_dom"/>
</dbReference>